<comment type="pathway">
    <text evidence="1">Amino-sugar metabolism; 1,6-anhydro-N-acetylmuramate degradation.</text>
</comment>
<keyword evidence="3" id="KW-1185">Reference proteome</keyword>
<dbReference type="CDD" id="cd24050">
    <property type="entry name" value="ASKHA_NBD_ANMK"/>
    <property type="match status" value="1"/>
</dbReference>
<evidence type="ECO:0000313" key="2">
    <source>
        <dbReference type="EMBL" id="MBC3765176.1"/>
    </source>
</evidence>
<dbReference type="InterPro" id="IPR005338">
    <property type="entry name" value="Anhydro_N_Ac-Mur_kinase"/>
</dbReference>
<comment type="function">
    <text evidence="1">Catalyzes the specific phosphorylation of 1,6-anhydro-N-acetylmuramic acid (anhMurNAc) with the simultaneous cleavage of the 1,6-anhydro ring, generating MurNAc-6-P. Is required for the utilization of anhMurNAc either imported from the medium or derived from its own cell wall murein, and thus plays a role in cell wall recycling.</text>
</comment>
<dbReference type="GO" id="GO:0009254">
    <property type="term" value="P:peptidoglycan turnover"/>
    <property type="evidence" value="ECO:0007669"/>
    <property type="project" value="UniProtKB-UniRule"/>
</dbReference>
<comment type="catalytic activity">
    <reaction evidence="1">
        <text>1,6-anhydro-N-acetyl-beta-muramate + ATP + H2O = N-acetyl-D-muramate 6-phosphate + ADP + H(+)</text>
        <dbReference type="Rhea" id="RHEA:24952"/>
        <dbReference type="ChEBI" id="CHEBI:15377"/>
        <dbReference type="ChEBI" id="CHEBI:15378"/>
        <dbReference type="ChEBI" id="CHEBI:30616"/>
        <dbReference type="ChEBI" id="CHEBI:58690"/>
        <dbReference type="ChEBI" id="CHEBI:58722"/>
        <dbReference type="ChEBI" id="CHEBI:456216"/>
        <dbReference type="EC" id="2.7.1.170"/>
    </reaction>
</comment>
<keyword evidence="1" id="KW-0067">ATP-binding</keyword>
<evidence type="ECO:0000313" key="3">
    <source>
        <dbReference type="Proteomes" id="UP000601768"/>
    </source>
</evidence>
<dbReference type="PANTHER" id="PTHR30605:SF0">
    <property type="entry name" value="ANHYDRO-N-ACETYLMURAMIC ACID KINASE"/>
    <property type="match status" value="1"/>
</dbReference>
<dbReference type="InterPro" id="IPR043129">
    <property type="entry name" value="ATPase_NBD"/>
</dbReference>
<dbReference type="EC" id="2.7.1.170" evidence="1"/>
<dbReference type="AlphaFoldDB" id="A0A8J6ITA2"/>
<organism evidence="2 3">
    <name type="scientific">Neptunicella marina</name>
    <dbReference type="NCBI Taxonomy" id="2125989"/>
    <lineage>
        <taxon>Bacteria</taxon>
        <taxon>Pseudomonadati</taxon>
        <taxon>Pseudomonadota</taxon>
        <taxon>Gammaproteobacteria</taxon>
        <taxon>Alteromonadales</taxon>
        <taxon>Alteromonadaceae</taxon>
        <taxon>Neptunicella</taxon>
    </lineage>
</organism>
<reference evidence="2" key="1">
    <citation type="journal article" date="2018" name="Int. J. Syst. Evol. Microbiol.">
        <title>Neptunicella marina gen. nov., sp. nov., isolated from surface seawater.</title>
        <authorList>
            <person name="Liu X."/>
            <person name="Lai Q."/>
            <person name="Du Y."/>
            <person name="Zhang X."/>
            <person name="Liu Z."/>
            <person name="Sun F."/>
            <person name="Shao Z."/>
        </authorList>
    </citation>
    <scope>NUCLEOTIDE SEQUENCE</scope>
    <source>
        <strain evidence="2">S27-2</strain>
    </source>
</reference>
<feature type="binding site" evidence="1">
    <location>
        <begin position="11"/>
        <end position="18"/>
    </location>
    <ligand>
        <name>ATP</name>
        <dbReference type="ChEBI" id="CHEBI:30616"/>
    </ligand>
</feature>
<dbReference type="Proteomes" id="UP000601768">
    <property type="component" value="Unassembled WGS sequence"/>
</dbReference>
<comment type="caution">
    <text evidence="2">The sequence shown here is derived from an EMBL/GenBank/DDBJ whole genome shotgun (WGS) entry which is preliminary data.</text>
</comment>
<keyword evidence="1" id="KW-0547">Nucleotide-binding</keyword>
<comment type="similarity">
    <text evidence="1">Belongs to the anhydro-N-acetylmuramic acid kinase family.</text>
</comment>
<dbReference type="Gene3D" id="3.30.420.40">
    <property type="match status" value="2"/>
</dbReference>
<comment type="pathway">
    <text evidence="1">Cell wall biogenesis; peptidoglycan recycling.</text>
</comment>
<dbReference type="EMBL" id="JACNEP010000003">
    <property type="protein sequence ID" value="MBC3765176.1"/>
    <property type="molecule type" value="Genomic_DNA"/>
</dbReference>
<sequence length="370" mass="39360">MSAIYLGLMSGTSMDGIDAALVDFSQSSRPQLLDYISVPYSQQLLDELHQLNLPVNNELERALIAGRKVGRAFAAAANQLLQQNKLTSDLVVAIGSHGQTIRHQPGGDNGFSLQIGCAHTIACESKIDVVADFRNTDIALGGQGAPLVPAFHQAVFADQKLNRAVVNIGGIANISYLPANNPDGVQGFDTGPGNTLMDAWCLLHTGQPYDKDGKLAAQGKCNQLLLQALMQHPYLAKIAPKSTGRDEFHLDWLQQLLVSYAAISVADVQATLLQFTAHSIAADLVRLDVDEVYICGGGAYNSSLMAALQQQMQTKLVTTTADLGINPDAVEAMAFAWLAFAYDNNLTGNVPAVTGASGNAILGAKYKAPR</sequence>
<dbReference type="GO" id="GO:0016301">
    <property type="term" value="F:kinase activity"/>
    <property type="evidence" value="ECO:0007669"/>
    <property type="project" value="UniProtKB-KW"/>
</dbReference>
<name>A0A8J6ITA2_9ALTE</name>
<dbReference type="GO" id="GO:0006040">
    <property type="term" value="P:amino sugar metabolic process"/>
    <property type="evidence" value="ECO:0007669"/>
    <property type="project" value="InterPro"/>
</dbReference>
<dbReference type="SUPFAM" id="SSF53067">
    <property type="entry name" value="Actin-like ATPase domain"/>
    <property type="match status" value="1"/>
</dbReference>
<accession>A0A8J6ITA2</accession>
<dbReference type="RefSeq" id="WP_186505654.1">
    <property type="nucleotide sequence ID" value="NZ_JACNEP010000003.1"/>
</dbReference>
<keyword evidence="1 2" id="KW-0808">Transferase</keyword>
<dbReference type="GO" id="GO:0097175">
    <property type="term" value="P:1,6-anhydro-N-acetyl-beta-muramic acid catabolic process"/>
    <property type="evidence" value="ECO:0007669"/>
    <property type="project" value="UniProtKB-UniRule"/>
</dbReference>
<proteinExistence type="inferred from homology"/>
<gene>
    <name evidence="1" type="primary">anmK</name>
    <name evidence="2" type="ORF">H8B19_04770</name>
</gene>
<protein>
    <recommendedName>
        <fullName evidence="1">Anhydro-N-acetylmuramic acid kinase</fullName>
        <ecNumber evidence="1">2.7.1.170</ecNumber>
    </recommendedName>
    <alternativeName>
        <fullName evidence="1">AnhMurNAc kinase</fullName>
    </alternativeName>
</protein>
<keyword evidence="1 2" id="KW-0418">Kinase</keyword>
<dbReference type="HAMAP" id="MF_01270">
    <property type="entry name" value="AnhMurNAc_kinase"/>
    <property type="match status" value="1"/>
</dbReference>
<dbReference type="GO" id="GO:0005524">
    <property type="term" value="F:ATP binding"/>
    <property type="evidence" value="ECO:0007669"/>
    <property type="project" value="UniProtKB-UniRule"/>
</dbReference>
<keyword evidence="1" id="KW-0119">Carbohydrate metabolism</keyword>
<evidence type="ECO:0000256" key="1">
    <source>
        <dbReference type="HAMAP-Rule" id="MF_01270"/>
    </source>
</evidence>
<dbReference type="NCBIfam" id="NF007139">
    <property type="entry name" value="PRK09585.1-3"/>
    <property type="match status" value="1"/>
</dbReference>
<dbReference type="PANTHER" id="PTHR30605">
    <property type="entry name" value="ANHYDRO-N-ACETYLMURAMIC ACID KINASE"/>
    <property type="match status" value="1"/>
</dbReference>
<dbReference type="UniPathway" id="UPA00544"/>
<dbReference type="UniPathway" id="UPA00343"/>
<dbReference type="GO" id="GO:0016773">
    <property type="term" value="F:phosphotransferase activity, alcohol group as acceptor"/>
    <property type="evidence" value="ECO:0007669"/>
    <property type="project" value="UniProtKB-UniRule"/>
</dbReference>
<reference evidence="2" key="2">
    <citation type="submission" date="2020-08" db="EMBL/GenBank/DDBJ databases">
        <authorList>
            <person name="Lai Q."/>
        </authorList>
    </citation>
    <scope>NUCLEOTIDE SEQUENCE</scope>
    <source>
        <strain evidence="2">S27-2</strain>
    </source>
</reference>
<dbReference type="Pfam" id="PF03702">
    <property type="entry name" value="AnmK"/>
    <property type="match status" value="1"/>
</dbReference>